<comment type="caution">
    <text evidence="1">The sequence shown here is derived from an EMBL/GenBank/DDBJ whole genome shotgun (WGS) entry which is preliminary data.</text>
</comment>
<name>A0AAV4Y3W1_CAEEX</name>
<organism evidence="1 2">
    <name type="scientific">Caerostris extrusa</name>
    <name type="common">Bark spider</name>
    <name type="synonym">Caerostris bankana</name>
    <dbReference type="NCBI Taxonomy" id="172846"/>
    <lineage>
        <taxon>Eukaryota</taxon>
        <taxon>Metazoa</taxon>
        <taxon>Ecdysozoa</taxon>
        <taxon>Arthropoda</taxon>
        <taxon>Chelicerata</taxon>
        <taxon>Arachnida</taxon>
        <taxon>Araneae</taxon>
        <taxon>Araneomorphae</taxon>
        <taxon>Entelegynae</taxon>
        <taxon>Araneoidea</taxon>
        <taxon>Araneidae</taxon>
        <taxon>Caerostris</taxon>
    </lineage>
</organism>
<reference evidence="1 2" key="1">
    <citation type="submission" date="2021-06" db="EMBL/GenBank/DDBJ databases">
        <title>Caerostris extrusa draft genome.</title>
        <authorList>
            <person name="Kono N."/>
            <person name="Arakawa K."/>
        </authorList>
    </citation>
    <scope>NUCLEOTIDE SEQUENCE [LARGE SCALE GENOMIC DNA]</scope>
</reference>
<dbReference type="AlphaFoldDB" id="A0AAV4Y3W1"/>
<dbReference type="EMBL" id="BPLR01001336">
    <property type="protein sequence ID" value="GIZ01695.1"/>
    <property type="molecule type" value="Genomic_DNA"/>
</dbReference>
<protein>
    <submittedName>
        <fullName evidence="1">Uncharacterized protein</fullName>
    </submittedName>
</protein>
<keyword evidence="2" id="KW-1185">Reference proteome</keyword>
<dbReference type="Proteomes" id="UP001054945">
    <property type="component" value="Unassembled WGS sequence"/>
</dbReference>
<evidence type="ECO:0000313" key="2">
    <source>
        <dbReference type="Proteomes" id="UP001054945"/>
    </source>
</evidence>
<gene>
    <name evidence="1" type="ORF">CEXT_483221</name>
</gene>
<accession>A0AAV4Y3W1</accession>
<proteinExistence type="predicted"/>
<evidence type="ECO:0000313" key="1">
    <source>
        <dbReference type="EMBL" id="GIZ01695.1"/>
    </source>
</evidence>
<sequence length="122" mass="14248">MSVSHQFARPRKALAAFFCRTFRYPRVLTRETAETLKEKRRNSLSRKRPFITCPVTALQAIRNATSLVIRFEREGNEFIEDDNSFHDCNKSKNRLTGNLVESVDESLQRWLSCKGVRVTIRK</sequence>